<keyword evidence="4 12" id="KW-0812">Transmembrane</keyword>
<dbReference type="PANTHER" id="PTHR13247:SF0">
    <property type="entry name" value="MITOCHONDRIAL FISSION 1 PROTEIN"/>
    <property type="match status" value="1"/>
</dbReference>
<dbReference type="GO" id="GO:0005778">
    <property type="term" value="C:peroxisomal membrane"/>
    <property type="evidence" value="ECO:0007669"/>
    <property type="project" value="UniProtKB-SubCell"/>
</dbReference>
<dbReference type="FunFam" id="1.25.40.10:FF:000147">
    <property type="entry name" value="Mitochondrial fission 1 protein"/>
    <property type="match status" value="1"/>
</dbReference>
<dbReference type="InterPro" id="IPR016543">
    <property type="entry name" value="Fis1"/>
</dbReference>
<feature type="transmembrane region" description="Helical" evidence="12">
    <location>
        <begin position="125"/>
        <end position="147"/>
    </location>
</feature>
<dbReference type="KEGG" id="phu:Phum_PHUM465980"/>
<dbReference type="GO" id="GO:0000422">
    <property type="term" value="P:autophagy of mitochondrion"/>
    <property type="evidence" value="ECO:0007669"/>
    <property type="project" value="TreeGrafter"/>
</dbReference>
<evidence type="ECO:0000256" key="5">
    <source>
        <dbReference type="ARBA" id="ARBA00022703"/>
    </source>
</evidence>
<dbReference type="eggNOG" id="KOG3364">
    <property type="taxonomic scope" value="Eukaryota"/>
</dbReference>
<keyword evidence="10" id="KW-0576">Peroxisome</keyword>
<dbReference type="OMA" id="QFNYAWG"/>
<dbReference type="Pfam" id="PF14852">
    <property type="entry name" value="Fis1_TPR_N"/>
    <property type="match status" value="1"/>
</dbReference>
<dbReference type="GO" id="GO:0043653">
    <property type="term" value="P:mitochondrial fragmentation involved in apoptotic process"/>
    <property type="evidence" value="ECO:0007669"/>
    <property type="project" value="TreeGrafter"/>
</dbReference>
<dbReference type="CTD" id="8238623"/>
<dbReference type="SUPFAM" id="SSF48452">
    <property type="entry name" value="TPR-like"/>
    <property type="match status" value="1"/>
</dbReference>
<dbReference type="VEuPathDB" id="VectorBase:PHUM465980"/>
<evidence type="ECO:0000256" key="6">
    <source>
        <dbReference type="ARBA" id="ARBA00022787"/>
    </source>
</evidence>
<accession>E0VVN5</accession>
<keyword evidence="9 11" id="KW-0472">Membrane</keyword>
<evidence type="ECO:0000256" key="10">
    <source>
        <dbReference type="ARBA" id="ARBA00023140"/>
    </source>
</evidence>
<dbReference type="InterPro" id="IPR028061">
    <property type="entry name" value="Fis1_TPR_C"/>
</dbReference>
<comment type="domain">
    <text evidence="11">The C-terminus is required for mitochondrial localization, while the N-terminus is necessary for mitochondrial fission.</text>
</comment>
<dbReference type="GO" id="GO:0016559">
    <property type="term" value="P:peroxisome fission"/>
    <property type="evidence" value="ECO:0007669"/>
    <property type="project" value="TreeGrafter"/>
</dbReference>
<dbReference type="InterPro" id="IPR028058">
    <property type="entry name" value="Fis1_TPR_N"/>
</dbReference>
<dbReference type="EMBL" id="DS235812">
    <property type="protein sequence ID" value="EEB17441.1"/>
    <property type="molecule type" value="Genomic_DNA"/>
</dbReference>
<dbReference type="Pfam" id="PF14853">
    <property type="entry name" value="Fis1_TPR_C"/>
    <property type="match status" value="1"/>
</dbReference>
<dbReference type="RefSeq" id="XP_002430179.1">
    <property type="nucleotide sequence ID" value="XM_002430134.1"/>
</dbReference>
<proteinExistence type="inferred from homology"/>
<sequence length="152" mass="17393">MEELLNETISEDDLKKFERIYSEQLKTKDESVSPKAQFEYAWCLIRSKYPADIKKGIILLEELCSTNIEGRRDYIYYLAIGHTRMKEYTKALEYCRVFLEIEPFNSQVQDLEKIIKKKMNKEGTIGMAITVAGALIVGGIVTLGVALSKSKN</sequence>
<dbReference type="GO" id="GO:0005741">
    <property type="term" value="C:mitochondrial outer membrane"/>
    <property type="evidence" value="ECO:0007669"/>
    <property type="project" value="UniProtKB-SubCell"/>
</dbReference>
<keyword evidence="15" id="KW-1185">Reference proteome</keyword>
<keyword evidence="7 12" id="KW-1133">Transmembrane helix</keyword>
<dbReference type="CDD" id="cd12212">
    <property type="entry name" value="Fis1"/>
    <property type="match status" value="1"/>
</dbReference>
<dbReference type="InterPro" id="IPR011990">
    <property type="entry name" value="TPR-like_helical_dom_sf"/>
</dbReference>
<dbReference type="EnsemblMetazoa" id="PHUM465980-RA">
    <property type="protein sequence ID" value="PHUM465980-PA"/>
    <property type="gene ID" value="PHUM465980"/>
</dbReference>
<reference evidence="14" key="3">
    <citation type="submission" date="2021-02" db="UniProtKB">
        <authorList>
            <consortium name="EnsemblMetazoa"/>
        </authorList>
    </citation>
    <scope>IDENTIFICATION</scope>
    <source>
        <strain evidence="14">USDA</strain>
    </source>
</reference>
<gene>
    <name evidence="14" type="primary">8238623</name>
    <name evidence="13" type="ORF">Phum_PHUM465980</name>
</gene>
<evidence type="ECO:0000256" key="7">
    <source>
        <dbReference type="ARBA" id="ARBA00022989"/>
    </source>
</evidence>
<comment type="similarity">
    <text evidence="3 11">Belongs to the FIS1 family.</text>
</comment>
<keyword evidence="5" id="KW-0053">Apoptosis</keyword>
<name>E0VVN5_PEDHC</name>
<dbReference type="Proteomes" id="UP000009046">
    <property type="component" value="Unassembled WGS sequence"/>
</dbReference>
<dbReference type="PIRSF" id="PIRSF008835">
    <property type="entry name" value="TPR_repeat_11_Fis1"/>
    <property type="match status" value="1"/>
</dbReference>
<dbReference type="PANTHER" id="PTHR13247">
    <property type="entry name" value="TETRATRICOPEPTIDE REPEAT PROTEIN 11 TPR REPEAT PROTEIN 11"/>
    <property type="match status" value="1"/>
</dbReference>
<dbReference type="STRING" id="121224.E0VVN5"/>
<dbReference type="OrthoDB" id="421154at2759"/>
<evidence type="ECO:0000313" key="13">
    <source>
        <dbReference type="EMBL" id="EEB17441.1"/>
    </source>
</evidence>
<protein>
    <recommendedName>
        <fullName evidence="11">Mitochondrial fission 1 protein</fullName>
    </recommendedName>
</protein>
<evidence type="ECO:0000256" key="4">
    <source>
        <dbReference type="ARBA" id="ARBA00022692"/>
    </source>
</evidence>
<dbReference type="FunCoup" id="E0VVN5">
    <property type="interactions" value="1037"/>
</dbReference>
<dbReference type="InParanoid" id="E0VVN5"/>
<evidence type="ECO:0000313" key="15">
    <source>
        <dbReference type="Proteomes" id="UP000009046"/>
    </source>
</evidence>
<dbReference type="HOGENOM" id="CLU_104368_1_0_1"/>
<evidence type="ECO:0000256" key="3">
    <source>
        <dbReference type="ARBA" id="ARBA00008937"/>
    </source>
</evidence>
<dbReference type="EMBL" id="AAZO01005663">
    <property type="status" value="NOT_ANNOTATED_CDS"/>
    <property type="molecule type" value="Genomic_DNA"/>
</dbReference>
<evidence type="ECO:0000256" key="9">
    <source>
        <dbReference type="ARBA" id="ARBA00023136"/>
    </source>
</evidence>
<reference evidence="13" key="1">
    <citation type="submission" date="2007-04" db="EMBL/GenBank/DDBJ databases">
        <title>Annotation of Pediculus humanus corporis strain USDA.</title>
        <authorList>
            <person name="Kirkness E."/>
            <person name="Hannick L."/>
            <person name="Hass B."/>
            <person name="Bruggner R."/>
            <person name="Lawson D."/>
            <person name="Bidwell S."/>
            <person name="Joardar V."/>
            <person name="Caler E."/>
            <person name="Walenz B."/>
            <person name="Inman J."/>
            <person name="Schobel S."/>
            <person name="Galinsky K."/>
            <person name="Amedeo P."/>
            <person name="Strausberg R."/>
        </authorList>
    </citation>
    <scope>NUCLEOTIDE SEQUENCE</scope>
    <source>
        <strain evidence="13">USDA</strain>
    </source>
</reference>
<reference evidence="13" key="2">
    <citation type="submission" date="2007-04" db="EMBL/GenBank/DDBJ databases">
        <title>The genome of the human body louse.</title>
        <authorList>
            <consortium name="The Human Body Louse Genome Consortium"/>
            <person name="Kirkness E."/>
            <person name="Walenz B."/>
            <person name="Hass B."/>
            <person name="Bruggner R."/>
            <person name="Strausberg R."/>
        </authorList>
    </citation>
    <scope>NUCLEOTIDE SEQUENCE</scope>
    <source>
        <strain evidence="13">USDA</strain>
    </source>
</reference>
<evidence type="ECO:0000256" key="8">
    <source>
        <dbReference type="ARBA" id="ARBA00023128"/>
    </source>
</evidence>
<dbReference type="InterPro" id="IPR033745">
    <property type="entry name" value="Fis1_cytosol"/>
</dbReference>
<keyword evidence="6 11" id="KW-1000">Mitochondrion outer membrane</keyword>
<evidence type="ECO:0000256" key="1">
    <source>
        <dbReference type="ARBA" id="ARBA00004549"/>
    </source>
</evidence>
<comment type="subcellular location">
    <subcellularLocation>
        <location evidence="2">Mitochondrion outer membrane</location>
        <topology evidence="2">Single-pass membrane protein</topology>
    </subcellularLocation>
    <subcellularLocation>
        <location evidence="1">Peroxisome membrane</location>
        <topology evidence="1">Single-pass membrane protein</topology>
    </subcellularLocation>
</comment>
<dbReference type="Gene3D" id="1.25.40.10">
    <property type="entry name" value="Tetratricopeptide repeat domain"/>
    <property type="match status" value="1"/>
</dbReference>
<keyword evidence="8 11" id="KW-0496">Mitochondrion</keyword>
<evidence type="ECO:0000313" key="14">
    <source>
        <dbReference type="EnsemblMetazoa" id="PHUM465980-PA"/>
    </source>
</evidence>
<evidence type="ECO:0000256" key="12">
    <source>
        <dbReference type="SAM" id="Phobius"/>
    </source>
</evidence>
<evidence type="ECO:0000256" key="11">
    <source>
        <dbReference type="PIRNR" id="PIRNR008835"/>
    </source>
</evidence>
<dbReference type="AlphaFoldDB" id="E0VVN5"/>
<organism>
    <name type="scientific">Pediculus humanus subsp. corporis</name>
    <name type="common">Body louse</name>
    <dbReference type="NCBI Taxonomy" id="121224"/>
    <lineage>
        <taxon>Eukaryota</taxon>
        <taxon>Metazoa</taxon>
        <taxon>Ecdysozoa</taxon>
        <taxon>Arthropoda</taxon>
        <taxon>Hexapoda</taxon>
        <taxon>Insecta</taxon>
        <taxon>Pterygota</taxon>
        <taxon>Neoptera</taxon>
        <taxon>Paraneoptera</taxon>
        <taxon>Psocodea</taxon>
        <taxon>Troctomorpha</taxon>
        <taxon>Phthiraptera</taxon>
        <taxon>Anoplura</taxon>
        <taxon>Pediculidae</taxon>
        <taxon>Pediculus</taxon>
    </lineage>
</organism>
<evidence type="ECO:0000256" key="2">
    <source>
        <dbReference type="ARBA" id="ARBA00004572"/>
    </source>
</evidence>
<comment type="function">
    <text evidence="11">Involved in the fragmentation of the mitochondrial network and its perinuclear clustering.</text>
</comment>
<dbReference type="GeneID" id="8238623"/>
<dbReference type="GO" id="GO:0000266">
    <property type="term" value="P:mitochondrial fission"/>
    <property type="evidence" value="ECO:0007669"/>
    <property type="project" value="UniProtKB-UniRule"/>
</dbReference>